<gene>
    <name evidence="2" type="ORF">B4N89_46025</name>
</gene>
<dbReference type="EMBL" id="MWQN01000005">
    <property type="protein sequence ID" value="OPC76833.1"/>
    <property type="molecule type" value="Genomic_DNA"/>
</dbReference>
<evidence type="ECO:0000313" key="2">
    <source>
        <dbReference type="EMBL" id="OPC76833.1"/>
    </source>
</evidence>
<keyword evidence="3" id="KW-1185">Reference proteome</keyword>
<evidence type="ECO:0000313" key="3">
    <source>
        <dbReference type="Proteomes" id="UP000190037"/>
    </source>
</evidence>
<dbReference type="RefSeq" id="WP_078982682.1">
    <property type="nucleotide sequence ID" value="NZ_MWQN01000005.1"/>
</dbReference>
<dbReference type="AlphaFoldDB" id="A0A1T3NJ40"/>
<dbReference type="PANTHER" id="PTHR43788:SF8">
    <property type="entry name" value="DNA-BINDING PROTEIN SMUBP-2"/>
    <property type="match status" value="1"/>
</dbReference>
<protein>
    <recommendedName>
        <fullName evidence="4">Helicase</fullName>
    </recommendedName>
</protein>
<dbReference type="GO" id="GO:0005524">
    <property type="term" value="F:ATP binding"/>
    <property type="evidence" value="ECO:0007669"/>
    <property type="project" value="UniProtKB-KW"/>
</dbReference>
<dbReference type="Proteomes" id="UP000190037">
    <property type="component" value="Unassembled WGS sequence"/>
</dbReference>
<dbReference type="GO" id="GO:0043139">
    <property type="term" value="F:5'-3' DNA helicase activity"/>
    <property type="evidence" value="ECO:0007669"/>
    <property type="project" value="TreeGrafter"/>
</dbReference>
<evidence type="ECO:0008006" key="4">
    <source>
        <dbReference type="Google" id="ProtNLM"/>
    </source>
</evidence>
<name>A0A1T3NJ40_9ACTN</name>
<dbReference type="InterPro" id="IPR027417">
    <property type="entry name" value="P-loop_NTPase"/>
</dbReference>
<organism evidence="2 3">
    <name type="scientific">Embleya scabrispora</name>
    <dbReference type="NCBI Taxonomy" id="159449"/>
    <lineage>
        <taxon>Bacteria</taxon>
        <taxon>Bacillati</taxon>
        <taxon>Actinomycetota</taxon>
        <taxon>Actinomycetes</taxon>
        <taxon>Kitasatosporales</taxon>
        <taxon>Streptomycetaceae</taxon>
        <taxon>Embleya</taxon>
    </lineage>
</organism>
<accession>A0A1T3NJ40</accession>
<dbReference type="InterPro" id="IPR050534">
    <property type="entry name" value="Coronavir_polyprotein_1ab"/>
</dbReference>
<dbReference type="PANTHER" id="PTHR43788">
    <property type="entry name" value="DNA2/NAM7 HELICASE FAMILY MEMBER"/>
    <property type="match status" value="1"/>
</dbReference>
<proteinExistence type="predicted"/>
<feature type="region of interest" description="Disordered" evidence="1">
    <location>
        <begin position="1"/>
        <end position="24"/>
    </location>
</feature>
<reference evidence="2 3" key="1">
    <citation type="submission" date="2017-03" db="EMBL/GenBank/DDBJ databases">
        <title>Draft genome sequence of Streptomyces scabrisporus NF3, endophyte isolated from Amphipterygium adstringens.</title>
        <authorList>
            <person name="Vazquez M."/>
            <person name="Ceapa C.D."/>
            <person name="Rodriguez Luna D."/>
            <person name="Sanchez Esquivel S."/>
        </authorList>
    </citation>
    <scope>NUCLEOTIDE SEQUENCE [LARGE SCALE GENOMIC DNA]</scope>
    <source>
        <strain evidence="2 3">NF3</strain>
    </source>
</reference>
<sequence length="444" mass="47527">MLINVSPSGEPAGAVGEPPPSTPVIPQSEPATLLRPWAGYELLDVPHTARALQAIWSGDPATVVRSPPGAGKTRFVSLAAAALGTRAGLRVGLAAQTRMQAIELATRVAALTDRVVLVWKQDDPETPRIPGLRVVTARHVTSRFRNGGVIVATAESWMYRNADAMACDVMMIDEAWQMSAAKLEPLGAFAQQIVCVGDPGQIPPMVTAQIPARWERDPHAPHLPSPEVLMRKFPEVTTVVDLPHTWRLGSDTTALIQPVFYPQQPFTSRRPPTAVRRPDGEALPEVVRRTVSASAGRADPRATAAVARRVDELLDGHVLEREGHPTRPLEASDIAVVCPHVIQSSAVRALLEAHPGVVVGTANQLQGSERPATVVLHPLIGHRGIGPFATDLGRACVLLTRHSAHLTIVTDPAIEDVLFAAPAGTPGAVEHLRLLERLSLLPQV</sequence>
<dbReference type="SUPFAM" id="SSF52540">
    <property type="entry name" value="P-loop containing nucleoside triphosphate hydrolases"/>
    <property type="match status" value="1"/>
</dbReference>
<evidence type="ECO:0000256" key="1">
    <source>
        <dbReference type="SAM" id="MobiDB-lite"/>
    </source>
</evidence>
<dbReference type="Gene3D" id="3.40.50.300">
    <property type="entry name" value="P-loop containing nucleotide triphosphate hydrolases"/>
    <property type="match status" value="2"/>
</dbReference>
<dbReference type="GO" id="GO:0016787">
    <property type="term" value="F:hydrolase activity"/>
    <property type="evidence" value="ECO:0007669"/>
    <property type="project" value="UniProtKB-KW"/>
</dbReference>
<feature type="compositionally biased region" description="Low complexity" evidence="1">
    <location>
        <begin position="7"/>
        <end position="16"/>
    </location>
</feature>
<dbReference type="Pfam" id="PF13604">
    <property type="entry name" value="AAA_30"/>
    <property type="match status" value="1"/>
</dbReference>
<dbReference type="STRING" id="159449.B4N89_46025"/>
<comment type="caution">
    <text evidence="2">The sequence shown here is derived from an EMBL/GenBank/DDBJ whole genome shotgun (WGS) entry which is preliminary data.</text>
</comment>
<dbReference type="OrthoDB" id="3495547at2"/>